<dbReference type="EMBL" id="JAACJO010000010">
    <property type="protein sequence ID" value="KAF5353537.1"/>
    <property type="molecule type" value="Genomic_DNA"/>
</dbReference>
<feature type="compositionally biased region" description="Polar residues" evidence="1">
    <location>
        <begin position="1391"/>
        <end position="1401"/>
    </location>
</feature>
<evidence type="ECO:0000256" key="1">
    <source>
        <dbReference type="SAM" id="MobiDB-lite"/>
    </source>
</evidence>
<feature type="compositionally biased region" description="Basic and acidic residues" evidence="1">
    <location>
        <begin position="874"/>
        <end position="885"/>
    </location>
</feature>
<evidence type="ECO:0000259" key="2">
    <source>
        <dbReference type="Pfam" id="PF08101"/>
    </source>
</evidence>
<reference evidence="3 4" key="1">
    <citation type="journal article" date="2020" name="ISME J.">
        <title>Uncovering the hidden diversity of litter-decomposition mechanisms in mushroom-forming fungi.</title>
        <authorList>
            <person name="Floudas D."/>
            <person name="Bentzer J."/>
            <person name="Ahren D."/>
            <person name="Johansson T."/>
            <person name="Persson P."/>
            <person name="Tunlid A."/>
        </authorList>
    </citation>
    <scope>NUCLEOTIDE SEQUENCE [LARGE SCALE GENOMIC DNA]</scope>
    <source>
        <strain evidence="3 4">CBS 146.42</strain>
    </source>
</reference>
<feature type="compositionally biased region" description="Basic and acidic residues" evidence="1">
    <location>
        <begin position="1455"/>
        <end position="1464"/>
    </location>
</feature>
<feature type="region of interest" description="Disordered" evidence="1">
    <location>
        <begin position="1"/>
        <end position="90"/>
    </location>
</feature>
<feature type="compositionally biased region" description="Low complexity" evidence="1">
    <location>
        <begin position="886"/>
        <end position="895"/>
    </location>
</feature>
<dbReference type="Gene3D" id="1.10.555.10">
    <property type="entry name" value="Rho GTPase activation protein"/>
    <property type="match status" value="1"/>
</dbReference>
<feature type="compositionally biased region" description="Low complexity" evidence="1">
    <location>
        <begin position="1137"/>
        <end position="1149"/>
    </location>
</feature>
<dbReference type="PANTHER" id="PTHR28093:SF1">
    <property type="entry name" value="MORPHOGENESIS-RELATED PROTEIN MSB1"/>
    <property type="match status" value="1"/>
</dbReference>
<dbReference type="Pfam" id="PF08101">
    <property type="entry name" value="Msb1-Mug8_dom"/>
    <property type="match status" value="1"/>
</dbReference>
<feature type="compositionally biased region" description="Low complexity" evidence="1">
    <location>
        <begin position="1157"/>
        <end position="1168"/>
    </location>
</feature>
<dbReference type="InterPro" id="IPR037508">
    <property type="entry name" value="Msb1/Mug8"/>
</dbReference>
<feature type="region of interest" description="Disordered" evidence="1">
    <location>
        <begin position="742"/>
        <end position="844"/>
    </location>
</feature>
<feature type="domain" description="Meiotically up-regulated protein Msb1/Mug8" evidence="2">
    <location>
        <begin position="137"/>
        <end position="683"/>
    </location>
</feature>
<feature type="compositionally biased region" description="Low complexity" evidence="1">
    <location>
        <begin position="971"/>
        <end position="990"/>
    </location>
</feature>
<feature type="compositionally biased region" description="Low complexity" evidence="1">
    <location>
        <begin position="920"/>
        <end position="930"/>
    </location>
</feature>
<feature type="region of interest" description="Disordered" evidence="1">
    <location>
        <begin position="564"/>
        <end position="624"/>
    </location>
</feature>
<feature type="region of interest" description="Disordered" evidence="1">
    <location>
        <begin position="689"/>
        <end position="728"/>
    </location>
</feature>
<feature type="compositionally biased region" description="Low complexity" evidence="1">
    <location>
        <begin position="1346"/>
        <end position="1377"/>
    </location>
</feature>
<dbReference type="Proteomes" id="UP000559027">
    <property type="component" value="Unassembled WGS sequence"/>
</dbReference>
<gene>
    <name evidence="3" type="ORF">D9756_007832</name>
</gene>
<comment type="caution">
    <text evidence="3">The sequence shown here is derived from an EMBL/GenBank/DDBJ whole genome shotgun (WGS) entry which is preliminary data.</text>
</comment>
<evidence type="ECO:0000313" key="4">
    <source>
        <dbReference type="Proteomes" id="UP000559027"/>
    </source>
</evidence>
<feature type="compositionally biased region" description="Basic residues" evidence="1">
    <location>
        <begin position="577"/>
        <end position="586"/>
    </location>
</feature>
<evidence type="ECO:0000313" key="3">
    <source>
        <dbReference type="EMBL" id="KAF5353537.1"/>
    </source>
</evidence>
<dbReference type="PANTHER" id="PTHR28093">
    <property type="entry name" value="MORPHOGENESIS-RELATED PROTEIN MSB1"/>
    <property type="match status" value="1"/>
</dbReference>
<feature type="region of interest" description="Disordered" evidence="1">
    <location>
        <begin position="864"/>
        <end position="1197"/>
    </location>
</feature>
<feature type="region of interest" description="Disordered" evidence="1">
    <location>
        <begin position="473"/>
        <end position="538"/>
    </location>
</feature>
<feature type="compositionally biased region" description="Low complexity" evidence="1">
    <location>
        <begin position="742"/>
        <end position="753"/>
    </location>
</feature>
<feature type="compositionally biased region" description="Low complexity" evidence="1">
    <location>
        <begin position="937"/>
        <end position="950"/>
    </location>
</feature>
<accession>A0A8H5D4L1</accession>
<keyword evidence="4" id="KW-1185">Reference proteome</keyword>
<dbReference type="InterPro" id="IPR012965">
    <property type="entry name" value="Msb1/Mug8_dom"/>
</dbReference>
<feature type="compositionally biased region" description="Low complexity" evidence="1">
    <location>
        <begin position="491"/>
        <end position="538"/>
    </location>
</feature>
<feature type="compositionally biased region" description="Basic and acidic residues" evidence="1">
    <location>
        <begin position="1423"/>
        <end position="1440"/>
    </location>
</feature>
<proteinExistence type="predicted"/>
<feature type="compositionally biased region" description="Basic and acidic residues" evidence="1">
    <location>
        <begin position="809"/>
        <end position="818"/>
    </location>
</feature>
<dbReference type="OrthoDB" id="3362494at2759"/>
<dbReference type="InterPro" id="IPR008936">
    <property type="entry name" value="Rho_GTPase_activation_prot"/>
</dbReference>
<feature type="compositionally biased region" description="Basic and acidic residues" evidence="1">
    <location>
        <begin position="776"/>
        <end position="789"/>
    </location>
</feature>
<feature type="region of interest" description="Disordered" evidence="1">
    <location>
        <begin position="1305"/>
        <end position="1511"/>
    </location>
</feature>
<organism evidence="3 4">
    <name type="scientific">Leucocoprinus leucothites</name>
    <dbReference type="NCBI Taxonomy" id="201217"/>
    <lineage>
        <taxon>Eukaryota</taxon>
        <taxon>Fungi</taxon>
        <taxon>Dikarya</taxon>
        <taxon>Basidiomycota</taxon>
        <taxon>Agaricomycotina</taxon>
        <taxon>Agaricomycetes</taxon>
        <taxon>Agaricomycetidae</taxon>
        <taxon>Agaricales</taxon>
        <taxon>Agaricineae</taxon>
        <taxon>Agaricaceae</taxon>
        <taxon>Leucocoprinus</taxon>
    </lineage>
</organism>
<feature type="compositionally biased region" description="Polar residues" evidence="1">
    <location>
        <begin position="473"/>
        <end position="485"/>
    </location>
</feature>
<feature type="compositionally biased region" description="Low complexity" evidence="1">
    <location>
        <begin position="17"/>
        <end position="29"/>
    </location>
</feature>
<sequence>MPSFLSKVFGRKKDGKGSPPSRGRGSDGSLLEGKFEAISPVDSPSAAEFPNNAPKANGKERDGTFGLFKVKSRPSRSSSPEPNKKENLPQLSLVLPVPKEDAQTRALGVVFETDSDAQILTDDAIGKRTLTPLEALILIRTCSQAIVARGLETLGLMHPHWYSASPDVQRRLISLFIHSLNSNNAITTLSAASSSPTSIFESEINYTRSPHDVAAVLRWGLRHLELEGKKFGKDESWYKTFAEAERSSEYPPKSYSEKLTPLIPPAHLELLNTTLDLFSSLAAHAEKNSTSASKLTRAFGFWLLAAQRVGENDDWPKFYARWQDNGRILEHLFLARIRDESLRLRMPTRLTELVAQYPYVRGATAADDVFIQPRVSTRYSDALFVRIETEFSSPQDKVHRHPLQFLKDALAADVKVEDTELSALWEKIRNTGNDENEVSPGGYPGLSEVFAEETIRYLTLVPGNHALKKVTSPTFSTTQLSQETPISRRYASSPGPSSPEGTSASNQLQNGTTATTTNGHTKPASDPSPLPSAVSSSLSPDWTQFSSAGFSGASTPVPLASTLFGQDVEKTNPPFRKASRRSKLSSRSRSPSNTGHRKSSEANVTTPPRVSNSSQPSEPTTKLPSKAFPVSVVQIDEAFIEFWVDALLDPISSTWPKFVICKLRSSLADLTISDKRVQYLVVEHIFVPKPAPPPTETSPQSQPVVIPTSATEKPGVASSPRSSTKSEKQRFFGFFSSSGRHSFYGSPSSPSSKGKGKKVSPQARVSEMGEVIEDTDASKDNDKDKDGGKRKSSSSLTVKLRIPSPKPRKSADARKSVDVPKSPQQAVVEEEEQKEKKEGDDDVAIATAGAGASAAVAGAAAVALASAAAEDLEETKQGDLDEDKAAPTAAVAGAAEGSQFVENLLQPNPEETPKSEDGPATAAETTIEAEPQQQSTPAEEAALVPAEAAPISISNGHTLSAIAEKAESDPDATAAPPAPAEPDIAVATEAAVEHEESQVPEPEVSAPEQQPVEVAPSATTDHAPEVPAATPIVEEPEMTEAVEASVPVPEEPVIVDDTEQQPEPAPASESVQETPADVPAPLTAAEDEPIVEEQVAATKAPEVEADSPPALVVEEPKPEPEPVVEGAEETASEQVNVPAPVEEIVVAEEPVAEETVVEPSAPAVVEEPTASDEAVAEPVAKDVPALTAEEPVPVEESAPVIEEVLAHEETTTTPEQPQPATAVEEVTHVPHDVPTAEDSAGEVPPIEELEVPEEAAPVAAEVPTQDEPAAAEDHTVVEDNPLVEPFTSVEEPVAPAVDERTAAEEQVVEEPKAFPVGEPVTPVVEIPTGSTDTAAIAEESAEVEEAVPAPEPSVETTEEVAAPVEESAASAETEPTAFVAESSESVPAETVTETPATQVEETQAPIAEDVPDVQASEEVTASSHDDDKPVEAAPAAHEESVLETESTPANGNGHRATEPEKTGDDDVILPEAHAYTKDDTESTPAQAPTPEPTAPSAATPEKLSEIVVEDD</sequence>
<protein>
    <recommendedName>
        <fullName evidence="2">Meiotically up-regulated protein Msb1/Mug8 domain-containing protein</fullName>
    </recommendedName>
</protein>
<name>A0A8H5D4L1_9AGAR</name>
<feature type="compositionally biased region" description="Low complexity" evidence="1">
    <location>
        <begin position="1041"/>
        <end position="1052"/>
    </location>
</feature>
<feature type="compositionally biased region" description="Polar residues" evidence="1">
    <location>
        <begin position="601"/>
        <end position="623"/>
    </location>
</feature>